<protein>
    <recommendedName>
        <fullName evidence="4">Ubiquitin interaction motif protein</fullName>
    </recommendedName>
</protein>
<dbReference type="GO" id="GO:0005634">
    <property type="term" value="C:nucleus"/>
    <property type="evidence" value="ECO:0007669"/>
    <property type="project" value="TreeGrafter"/>
</dbReference>
<gene>
    <name evidence="2" type="ORF">N7468_003507</name>
</gene>
<feature type="compositionally biased region" description="Polar residues" evidence="1">
    <location>
        <begin position="714"/>
        <end position="743"/>
    </location>
</feature>
<dbReference type="InterPro" id="IPR055335">
    <property type="entry name" value="Ucp6/RUP1"/>
</dbReference>
<name>A0A9W9P968_9EURO</name>
<dbReference type="InterPro" id="IPR009060">
    <property type="entry name" value="UBA-like_sf"/>
</dbReference>
<evidence type="ECO:0000313" key="2">
    <source>
        <dbReference type="EMBL" id="KAJ5238888.1"/>
    </source>
</evidence>
<reference evidence="2" key="2">
    <citation type="journal article" date="2023" name="IMA Fungus">
        <title>Comparative genomic study of the Penicillium genus elucidates a diverse pangenome and 15 lateral gene transfer events.</title>
        <authorList>
            <person name="Petersen C."/>
            <person name="Sorensen T."/>
            <person name="Nielsen M.R."/>
            <person name="Sondergaard T.E."/>
            <person name="Sorensen J.L."/>
            <person name="Fitzpatrick D.A."/>
            <person name="Frisvad J.C."/>
            <person name="Nielsen K.L."/>
        </authorList>
    </citation>
    <scope>NUCLEOTIDE SEQUENCE</scope>
    <source>
        <strain evidence="2">IBT 19713</strain>
    </source>
</reference>
<feature type="region of interest" description="Disordered" evidence="1">
    <location>
        <begin position="714"/>
        <end position="809"/>
    </location>
</feature>
<feature type="compositionally biased region" description="Basic and acidic residues" evidence="1">
    <location>
        <begin position="760"/>
        <end position="773"/>
    </location>
</feature>
<evidence type="ECO:0000256" key="1">
    <source>
        <dbReference type="SAM" id="MobiDB-lite"/>
    </source>
</evidence>
<dbReference type="AlphaFoldDB" id="A0A9W9P968"/>
<reference evidence="2" key="1">
    <citation type="submission" date="2022-11" db="EMBL/GenBank/DDBJ databases">
        <authorList>
            <person name="Petersen C."/>
        </authorList>
    </citation>
    <scope>NUCLEOTIDE SEQUENCE</scope>
    <source>
        <strain evidence="2">IBT 19713</strain>
    </source>
</reference>
<organism evidence="2 3">
    <name type="scientific">Penicillium chermesinum</name>
    <dbReference type="NCBI Taxonomy" id="63820"/>
    <lineage>
        <taxon>Eukaryota</taxon>
        <taxon>Fungi</taxon>
        <taxon>Dikarya</taxon>
        <taxon>Ascomycota</taxon>
        <taxon>Pezizomycotina</taxon>
        <taxon>Eurotiomycetes</taxon>
        <taxon>Eurotiomycetidae</taxon>
        <taxon>Eurotiales</taxon>
        <taxon>Aspergillaceae</taxon>
        <taxon>Penicillium</taxon>
    </lineage>
</organism>
<feature type="compositionally biased region" description="Basic and acidic residues" evidence="1">
    <location>
        <begin position="786"/>
        <end position="797"/>
    </location>
</feature>
<proteinExistence type="predicted"/>
<dbReference type="Gene3D" id="1.10.8.10">
    <property type="entry name" value="DNA helicase RuvA subunit, C-terminal domain"/>
    <property type="match status" value="1"/>
</dbReference>
<dbReference type="Proteomes" id="UP001150941">
    <property type="component" value="Unassembled WGS sequence"/>
</dbReference>
<dbReference type="PANTHER" id="PTHR39597:SF1">
    <property type="entry name" value="UBA DOMAIN-CONTAINING PROTEIN RUP1"/>
    <property type="match status" value="1"/>
</dbReference>
<dbReference type="PANTHER" id="PTHR39597">
    <property type="entry name" value="UBA DOMAIN-CONTAINING PROTEIN RUP1"/>
    <property type="match status" value="1"/>
</dbReference>
<evidence type="ECO:0000313" key="3">
    <source>
        <dbReference type="Proteomes" id="UP001150941"/>
    </source>
</evidence>
<dbReference type="EMBL" id="JAPQKS010000003">
    <property type="protein sequence ID" value="KAJ5238888.1"/>
    <property type="molecule type" value="Genomic_DNA"/>
</dbReference>
<evidence type="ECO:0008006" key="4">
    <source>
        <dbReference type="Google" id="ProtNLM"/>
    </source>
</evidence>
<dbReference type="CDD" id="cd14273">
    <property type="entry name" value="UBA_TAP-C_like"/>
    <property type="match status" value="1"/>
</dbReference>
<sequence>MGAEPDEDAISNFVSFTSTSREQAISFLKANNLDSQKAINAYFEDPTGSAFQTTDYSNEGSLKPLGYDPQDDISRIPTTAPPLALHHESTCTTTHNQARSLLLQRPHQGTPVGLHYAWVIIDNTNLVPLDAIGAANNGPGLSLAEREEQELQQAVAMSLNQGIGKQETGVTTTEVPSQAQFGKATRDYYDEGAWAMTLFNETAQEVIFSPDPEDRKKVGDEPSFIRPTTDNLYLGGFLTILHEIPLAREALLLRNKLLFDYGHDPQWWNGQTINLPKIVTVNDCTEDNDWEDIIHESQRLMAFLDSTQRAFGSGDALTGLRQLHSYSSDSEEIVSRFLEAWHASAIRADPDNPLATIFMSHAYKKSPFEYADEVDEPVSKELFVFEPIVEQSHGQSLYDVLDTAIWSDRPGDPLDDVWLEHVGEVLVMKLDSFENAKSVDVKIPAVFYPDRYLISCQDVARDMRTKKLRVQESLMELENLIDHYTYTPGEDRSLTRAERLEIAADEVPIALKSALAGKSLEMSAEEAKVKLERVPYNLRKVAAQIDAKLKELDQLKQKELETMRSYSKMLTDPAESPQDLPLHRYTLRGVCTEPHVTYVLKHRRDAGDLMEVDESGPEYQWWRISFSTEDGKTRLAEKRMAEGNQSATQNGDVVGYTARKVREIEVLKAAREEWRSVLLVYASDAAMGYQGDLAPPQLQKFVVKDNEAFADECQSSTTEIAPPSESSGTVFNTQESERATPTQNDKDVNVFDYEVSGFDGENRTQQEMAERRGSAFLSGTSYPTQKEPDPESSRPSDDWNATYVEHSKG</sequence>
<dbReference type="GO" id="GO:0005829">
    <property type="term" value="C:cytosol"/>
    <property type="evidence" value="ECO:0007669"/>
    <property type="project" value="TreeGrafter"/>
</dbReference>
<comment type="caution">
    <text evidence="2">The sequence shown here is derived from an EMBL/GenBank/DDBJ whole genome shotgun (WGS) entry which is preliminary data.</text>
</comment>
<dbReference type="RefSeq" id="XP_058331807.1">
    <property type="nucleotide sequence ID" value="XM_058472804.1"/>
</dbReference>
<dbReference type="GeneID" id="83200107"/>
<dbReference type="OrthoDB" id="4489171at2759"/>
<dbReference type="GO" id="GO:0016579">
    <property type="term" value="P:protein deubiquitination"/>
    <property type="evidence" value="ECO:0007669"/>
    <property type="project" value="TreeGrafter"/>
</dbReference>
<keyword evidence="3" id="KW-1185">Reference proteome</keyword>
<dbReference type="Pfam" id="PF14555">
    <property type="entry name" value="UBA_4"/>
    <property type="match status" value="1"/>
</dbReference>
<accession>A0A9W9P968</accession>
<dbReference type="SUPFAM" id="SSF46934">
    <property type="entry name" value="UBA-like"/>
    <property type="match status" value="1"/>
</dbReference>